<keyword evidence="5" id="KW-1185">Reference proteome</keyword>
<evidence type="ECO:0000313" key="4">
    <source>
        <dbReference type="EMBL" id="KYC35391.1"/>
    </source>
</evidence>
<organism evidence="4 5">
    <name type="scientific">Scytonema hofmannii PCC 7110</name>
    <dbReference type="NCBI Taxonomy" id="128403"/>
    <lineage>
        <taxon>Bacteria</taxon>
        <taxon>Bacillati</taxon>
        <taxon>Cyanobacteriota</taxon>
        <taxon>Cyanophyceae</taxon>
        <taxon>Nostocales</taxon>
        <taxon>Scytonemataceae</taxon>
        <taxon>Scytonema</taxon>
    </lineage>
</organism>
<reference evidence="4 5" key="1">
    <citation type="journal article" date="2013" name="Genome Biol. Evol.">
        <title>Genomes of Stigonematalean cyanobacteria (subsection V) and the evolution of oxygenic photosynthesis from prokaryotes to plastids.</title>
        <authorList>
            <person name="Dagan T."/>
            <person name="Roettger M."/>
            <person name="Stucken K."/>
            <person name="Landan G."/>
            <person name="Koch R."/>
            <person name="Major P."/>
            <person name="Gould S.B."/>
            <person name="Goremykin V.V."/>
            <person name="Rippka R."/>
            <person name="Tandeau de Marsac N."/>
            <person name="Gugger M."/>
            <person name="Lockhart P.J."/>
            <person name="Allen J.F."/>
            <person name="Brune I."/>
            <person name="Maus I."/>
            <person name="Puhler A."/>
            <person name="Martin W.F."/>
        </authorList>
    </citation>
    <scope>NUCLEOTIDE SEQUENCE [LARGE SCALE GENOMIC DNA]</scope>
    <source>
        <strain evidence="4 5">PCC 7110</strain>
    </source>
</reference>
<dbReference type="Proteomes" id="UP000076925">
    <property type="component" value="Unassembled WGS sequence"/>
</dbReference>
<dbReference type="Pfam" id="PF13176">
    <property type="entry name" value="TPR_7"/>
    <property type="match status" value="1"/>
</dbReference>
<feature type="repeat" description="TPR" evidence="1">
    <location>
        <begin position="190"/>
        <end position="223"/>
    </location>
</feature>
<evidence type="ECO:0000313" key="5">
    <source>
        <dbReference type="Proteomes" id="UP000076925"/>
    </source>
</evidence>
<dbReference type="PANTHER" id="PTHR10098">
    <property type="entry name" value="RAPSYN-RELATED"/>
    <property type="match status" value="1"/>
</dbReference>
<gene>
    <name evidence="4" type="ORF">WA1_06080</name>
</gene>
<dbReference type="InterPro" id="IPR019734">
    <property type="entry name" value="TPR_rpt"/>
</dbReference>
<dbReference type="Pfam" id="PF13424">
    <property type="entry name" value="TPR_12"/>
    <property type="match status" value="1"/>
</dbReference>
<evidence type="ECO:0000256" key="2">
    <source>
        <dbReference type="SAM" id="Coils"/>
    </source>
</evidence>
<dbReference type="PROSITE" id="PS50005">
    <property type="entry name" value="TPR"/>
    <property type="match status" value="1"/>
</dbReference>
<dbReference type="OrthoDB" id="446317at2"/>
<keyword evidence="1" id="KW-0802">TPR repeat</keyword>
<dbReference type="PANTHER" id="PTHR10098:SF112">
    <property type="entry name" value="SLR0380 PROTEIN"/>
    <property type="match status" value="1"/>
</dbReference>
<dbReference type="InterPro" id="IPR011990">
    <property type="entry name" value="TPR-like_helical_dom_sf"/>
</dbReference>
<dbReference type="AlphaFoldDB" id="A0A139WSI2"/>
<dbReference type="Pfam" id="PF12770">
    <property type="entry name" value="CHAT"/>
    <property type="match status" value="1"/>
</dbReference>
<feature type="coiled-coil region" evidence="2">
    <location>
        <begin position="578"/>
        <end position="605"/>
    </location>
</feature>
<dbReference type="EMBL" id="ANNX02000051">
    <property type="protein sequence ID" value="KYC35391.1"/>
    <property type="molecule type" value="Genomic_DNA"/>
</dbReference>
<dbReference type="SUPFAM" id="SSF48452">
    <property type="entry name" value="TPR-like"/>
    <property type="match status" value="2"/>
</dbReference>
<sequence length="898" mass="101667">MINQYRRYIQRRSLGFLFLCSLTFCLWLNHAVLIGEVVRAQTPDTGQLLVQQGVESYQVGRLQSAIKDWEQALTIYKDTNDRTGEAVVLENLARAYQQVGQMDKSIAHWDKAIAYYRKVGDVQQVGRMLIEQSQVYNSLGQPKKAIALLCGVLQGEPEEEPSKEVEKNSDCRQESALLLTRFSKDRTGEAGTLGSLGEAYRLVGYYDRSIQYLESAEKIAPKGFDFLVLNSLGNAYVSRAELWNLRAESAEKSRVQKVDEFKQQSKSDYQKALNKFQSSFEKAGEQGNQVAQIRVLMNLIQFYYRTQAEQIQFDKAVQKALALREKLPDSTSKVYITVDLANLPVVTKPVSSSLTQCPLQRQLSDEQAIALLEDAVKVADNIQDPRSLSFANGARGHFYECRQQYEPALEFTRKALWQADQKLKAKDSLYLWQWQAGRIFNKQNKKSEAVTAYQEAYSTLEEIRSDLLEADRDLQFDFRDVVEPLYRELAQLRLELAELSSIEPENRKKQLRTALQTIDSLKLAELQNYFGNDCVIAAINNSKNVEELLQKDTVVLSSIIFDNRTAILLNLPNGSQQVEWINEKREDLEKEIQNFSQLLRDGDKTISDDKIKQASQELYSKIFQKLEKKANLAAENIKTLVFIQDGFFRSIPMAALYDGKQYLIEKYAIATTPSLRLTTSQKLNRQQSRALILGVTTKVKVDEEDYPVLPKVKSEINNVQQLFPNSKVLVDSSFNRDNLGKELNKTAYPIIHIATHAQFGIIAEDTFLVAGDNDKLTIKELENTLRQVNGGLNSVELLTLTACQTAVGDDRATLGLAGVALQVGVKSALATLWSVNDESTFHLISAFYDNFRKSGVSKAEALRQAQLKLINAKKIDSLNDQYDNPAYWAPFILSGNWL</sequence>
<dbReference type="InterPro" id="IPR024983">
    <property type="entry name" value="CHAT_dom"/>
</dbReference>
<dbReference type="SMART" id="SM00028">
    <property type="entry name" value="TPR"/>
    <property type="match status" value="5"/>
</dbReference>
<dbReference type="RefSeq" id="WP_017748091.1">
    <property type="nucleotide sequence ID" value="NZ_KQ976354.1"/>
</dbReference>
<evidence type="ECO:0000256" key="1">
    <source>
        <dbReference type="PROSITE-ProRule" id="PRU00339"/>
    </source>
</evidence>
<feature type="domain" description="CHAT" evidence="3">
    <location>
        <begin position="614"/>
        <end position="896"/>
    </location>
</feature>
<comment type="caution">
    <text evidence="4">The sequence shown here is derived from an EMBL/GenBank/DDBJ whole genome shotgun (WGS) entry which is preliminary data.</text>
</comment>
<proteinExistence type="predicted"/>
<accession>A0A139WSI2</accession>
<dbReference type="STRING" id="128403.WA1_06080"/>
<protein>
    <recommendedName>
        <fullName evidence="3">CHAT domain-containing protein</fullName>
    </recommendedName>
</protein>
<evidence type="ECO:0000259" key="3">
    <source>
        <dbReference type="Pfam" id="PF12770"/>
    </source>
</evidence>
<keyword evidence="2" id="KW-0175">Coiled coil</keyword>
<dbReference type="Gene3D" id="1.25.40.10">
    <property type="entry name" value="Tetratricopeptide repeat domain"/>
    <property type="match status" value="3"/>
</dbReference>
<name>A0A139WSI2_9CYAN</name>